<dbReference type="InterPro" id="IPR039420">
    <property type="entry name" value="WalR-like"/>
</dbReference>
<dbReference type="Pfam" id="PF00486">
    <property type="entry name" value="Trans_reg_C"/>
    <property type="match status" value="1"/>
</dbReference>
<dbReference type="AlphaFoldDB" id="A0AAX1UJX6"/>
<dbReference type="EMBL" id="QWGP01000012">
    <property type="protein sequence ID" value="RHZ94475.1"/>
    <property type="molecule type" value="Genomic_DNA"/>
</dbReference>
<dbReference type="GeneID" id="3721364"/>
<feature type="domain" description="OmpR/PhoB-type" evidence="5">
    <location>
        <begin position="124"/>
        <end position="218"/>
    </location>
</feature>
<evidence type="ECO:0000256" key="1">
    <source>
        <dbReference type="ARBA" id="ARBA00023125"/>
    </source>
</evidence>
<name>A0AAX1UJX6_CERSP</name>
<dbReference type="SUPFAM" id="SSF52172">
    <property type="entry name" value="CheY-like"/>
    <property type="match status" value="1"/>
</dbReference>
<dbReference type="GO" id="GO:0005829">
    <property type="term" value="C:cytosol"/>
    <property type="evidence" value="ECO:0007669"/>
    <property type="project" value="TreeGrafter"/>
</dbReference>
<dbReference type="GO" id="GO:0000976">
    <property type="term" value="F:transcription cis-regulatory region binding"/>
    <property type="evidence" value="ECO:0007669"/>
    <property type="project" value="TreeGrafter"/>
</dbReference>
<feature type="modified residue" description="4-aspartylphosphate" evidence="2">
    <location>
        <position position="51"/>
    </location>
</feature>
<keyword evidence="2" id="KW-0597">Phosphoprotein</keyword>
<feature type="DNA-binding region" description="OmpR/PhoB-type" evidence="3">
    <location>
        <begin position="124"/>
        <end position="218"/>
    </location>
</feature>
<dbReference type="InterPro" id="IPR036388">
    <property type="entry name" value="WH-like_DNA-bd_sf"/>
</dbReference>
<protein>
    <submittedName>
        <fullName evidence="6">DNA-binding response regulator</fullName>
    </submittedName>
</protein>
<dbReference type="Gene3D" id="3.40.50.2300">
    <property type="match status" value="1"/>
</dbReference>
<dbReference type="InterPro" id="IPR001789">
    <property type="entry name" value="Sig_transdc_resp-reg_receiver"/>
</dbReference>
<dbReference type="PANTHER" id="PTHR48111">
    <property type="entry name" value="REGULATOR OF RPOS"/>
    <property type="match status" value="1"/>
</dbReference>
<comment type="caution">
    <text evidence="6">The sequence shown here is derived from an EMBL/GenBank/DDBJ whole genome shotgun (WGS) entry which is preliminary data.</text>
</comment>
<dbReference type="SMART" id="SM00862">
    <property type="entry name" value="Trans_reg_C"/>
    <property type="match status" value="1"/>
</dbReference>
<dbReference type="GO" id="GO:0006355">
    <property type="term" value="P:regulation of DNA-templated transcription"/>
    <property type="evidence" value="ECO:0007669"/>
    <property type="project" value="InterPro"/>
</dbReference>
<dbReference type="GO" id="GO:0032993">
    <property type="term" value="C:protein-DNA complex"/>
    <property type="evidence" value="ECO:0007669"/>
    <property type="project" value="TreeGrafter"/>
</dbReference>
<dbReference type="CDD" id="cd00383">
    <property type="entry name" value="trans_reg_C"/>
    <property type="match status" value="1"/>
</dbReference>
<proteinExistence type="predicted"/>
<accession>A0AAX1UJX6</accession>
<sequence length="219" mass="24170">MRILLVEDDPGLGGAIRDQISAEGHAADWMTGVEDALASVATTAYDLVLLDLNLPDGSGLDFLRGLRARKETMPVIILTARDRVTERIAGLNAGADDYMVKPFDLSELSARIGAVSRRYAGNPSPRLALGPLEVDIADRRIDGPEGEVTLSQREWAIFEALVKRPGSVVSKTQLEETLYAFDAEVESNTIEVYVSRLRKKLGRDRIETRRGMGYRLVRE</sequence>
<dbReference type="Pfam" id="PF00072">
    <property type="entry name" value="Response_reg"/>
    <property type="match status" value="1"/>
</dbReference>
<evidence type="ECO:0000259" key="5">
    <source>
        <dbReference type="PROSITE" id="PS51755"/>
    </source>
</evidence>
<dbReference type="PANTHER" id="PTHR48111:SF36">
    <property type="entry name" value="TRANSCRIPTIONAL REGULATORY PROTEIN CUTR"/>
    <property type="match status" value="1"/>
</dbReference>
<evidence type="ECO:0000313" key="7">
    <source>
        <dbReference type="Proteomes" id="UP000266305"/>
    </source>
</evidence>
<evidence type="ECO:0000256" key="2">
    <source>
        <dbReference type="PROSITE-ProRule" id="PRU00169"/>
    </source>
</evidence>
<dbReference type="PROSITE" id="PS51755">
    <property type="entry name" value="OMPR_PHOB"/>
    <property type="match status" value="1"/>
</dbReference>
<feature type="domain" description="Response regulatory" evidence="4">
    <location>
        <begin position="2"/>
        <end position="116"/>
    </location>
</feature>
<keyword evidence="1 3" id="KW-0238">DNA-binding</keyword>
<organism evidence="6 7">
    <name type="scientific">Cereibacter sphaeroides</name>
    <name type="common">Rhodobacter sphaeroides</name>
    <dbReference type="NCBI Taxonomy" id="1063"/>
    <lineage>
        <taxon>Bacteria</taxon>
        <taxon>Pseudomonadati</taxon>
        <taxon>Pseudomonadota</taxon>
        <taxon>Alphaproteobacteria</taxon>
        <taxon>Rhodobacterales</taxon>
        <taxon>Paracoccaceae</taxon>
        <taxon>Cereibacter</taxon>
    </lineage>
</organism>
<evidence type="ECO:0000256" key="3">
    <source>
        <dbReference type="PROSITE-ProRule" id="PRU01091"/>
    </source>
</evidence>
<dbReference type="RefSeq" id="WP_011339032.1">
    <property type="nucleotide sequence ID" value="NZ_BJXO01000016.1"/>
</dbReference>
<dbReference type="SMART" id="SM00448">
    <property type="entry name" value="REC"/>
    <property type="match status" value="1"/>
</dbReference>
<dbReference type="Gene3D" id="1.10.10.10">
    <property type="entry name" value="Winged helix-like DNA-binding domain superfamily/Winged helix DNA-binding domain"/>
    <property type="match status" value="1"/>
</dbReference>
<dbReference type="InterPro" id="IPR011006">
    <property type="entry name" value="CheY-like_superfamily"/>
</dbReference>
<dbReference type="PROSITE" id="PS50110">
    <property type="entry name" value="RESPONSE_REGULATORY"/>
    <property type="match status" value="1"/>
</dbReference>
<gene>
    <name evidence="6" type="ORF">D1114_12050</name>
</gene>
<dbReference type="Gene3D" id="6.10.250.690">
    <property type="match status" value="1"/>
</dbReference>
<dbReference type="InterPro" id="IPR001867">
    <property type="entry name" value="OmpR/PhoB-type_DNA-bd"/>
</dbReference>
<evidence type="ECO:0000313" key="6">
    <source>
        <dbReference type="EMBL" id="RHZ94475.1"/>
    </source>
</evidence>
<reference evidence="6 7" key="1">
    <citation type="submission" date="2018-08" db="EMBL/GenBank/DDBJ databases">
        <title>Draft genome sequence of Rhodobacter sphaeroides FY.</title>
        <authorList>
            <person name="Rayyan A."/>
            <person name="Meyer T.E."/>
            <person name="Kyndt J.A."/>
        </authorList>
    </citation>
    <scope>NUCLEOTIDE SEQUENCE [LARGE SCALE GENOMIC DNA]</scope>
    <source>
        <strain evidence="6 7">FY</strain>
    </source>
</reference>
<evidence type="ECO:0000259" key="4">
    <source>
        <dbReference type="PROSITE" id="PS50110"/>
    </source>
</evidence>
<dbReference type="CDD" id="cd17624">
    <property type="entry name" value="REC_OmpR_PmrA-like"/>
    <property type="match status" value="1"/>
</dbReference>
<dbReference type="Proteomes" id="UP000266305">
    <property type="component" value="Unassembled WGS sequence"/>
</dbReference>
<dbReference type="GO" id="GO:0000156">
    <property type="term" value="F:phosphorelay response regulator activity"/>
    <property type="evidence" value="ECO:0007669"/>
    <property type="project" value="TreeGrafter"/>
</dbReference>